<dbReference type="PANTHER" id="PTHR22939:SF129">
    <property type="entry name" value="SERINE PROTEASE HTRA2, MITOCHONDRIAL"/>
    <property type="match status" value="1"/>
</dbReference>
<dbReference type="PRINTS" id="PR00834">
    <property type="entry name" value="PROTEASES2C"/>
</dbReference>
<gene>
    <name evidence="1" type="ORF">METZ01_LOCUS242993</name>
</gene>
<dbReference type="Pfam" id="PF13365">
    <property type="entry name" value="Trypsin_2"/>
    <property type="match status" value="1"/>
</dbReference>
<dbReference type="InterPro" id="IPR001940">
    <property type="entry name" value="Peptidase_S1C"/>
</dbReference>
<dbReference type="SUPFAM" id="SSF50494">
    <property type="entry name" value="Trypsin-like serine proteases"/>
    <property type="match status" value="1"/>
</dbReference>
<sequence length="212" mass="23115">MKYYKSILPLFYIVITFAYPTKKDFSEAFIQVAEVGNPSVVSIVSEKVVEANFHQFFDPFDDRFPKEEFKGHSMGSGVIIDADEGYIITNNHVIKDAEEIKVVMFDKREVEAIIVATDPLSDLAVIKVDHGSLVTVDLGDSDKLSVGEWVVAIGSPFGLNLNHTVTAGIVSAVGRSSVMSRNNFEDFIQHDAAINPGNSGGGLFNLDGELIG</sequence>
<accession>A0A382HSJ5</accession>
<feature type="non-terminal residue" evidence="1">
    <location>
        <position position="212"/>
    </location>
</feature>
<proteinExistence type="predicted"/>
<dbReference type="GO" id="GO:0006508">
    <property type="term" value="P:proteolysis"/>
    <property type="evidence" value="ECO:0007669"/>
    <property type="project" value="InterPro"/>
</dbReference>
<dbReference type="EMBL" id="UINC01062989">
    <property type="protein sequence ID" value="SVB90139.1"/>
    <property type="molecule type" value="Genomic_DNA"/>
</dbReference>
<organism evidence="1">
    <name type="scientific">marine metagenome</name>
    <dbReference type="NCBI Taxonomy" id="408172"/>
    <lineage>
        <taxon>unclassified sequences</taxon>
        <taxon>metagenomes</taxon>
        <taxon>ecological metagenomes</taxon>
    </lineage>
</organism>
<name>A0A382HSJ5_9ZZZZ</name>
<dbReference type="Gene3D" id="2.40.10.120">
    <property type="match status" value="1"/>
</dbReference>
<dbReference type="GO" id="GO:0004252">
    <property type="term" value="F:serine-type endopeptidase activity"/>
    <property type="evidence" value="ECO:0007669"/>
    <property type="project" value="InterPro"/>
</dbReference>
<evidence type="ECO:0008006" key="2">
    <source>
        <dbReference type="Google" id="ProtNLM"/>
    </source>
</evidence>
<dbReference type="AlphaFoldDB" id="A0A382HSJ5"/>
<dbReference type="InterPro" id="IPR009003">
    <property type="entry name" value="Peptidase_S1_PA"/>
</dbReference>
<reference evidence="1" key="1">
    <citation type="submission" date="2018-05" db="EMBL/GenBank/DDBJ databases">
        <authorList>
            <person name="Lanie J.A."/>
            <person name="Ng W.-L."/>
            <person name="Kazmierczak K.M."/>
            <person name="Andrzejewski T.M."/>
            <person name="Davidsen T.M."/>
            <person name="Wayne K.J."/>
            <person name="Tettelin H."/>
            <person name="Glass J.I."/>
            <person name="Rusch D."/>
            <person name="Podicherti R."/>
            <person name="Tsui H.-C.T."/>
            <person name="Winkler M.E."/>
        </authorList>
    </citation>
    <scope>NUCLEOTIDE SEQUENCE</scope>
</reference>
<dbReference type="PANTHER" id="PTHR22939">
    <property type="entry name" value="SERINE PROTEASE FAMILY S1C HTRA-RELATED"/>
    <property type="match status" value="1"/>
</dbReference>
<protein>
    <recommendedName>
        <fullName evidence="2">PDZ domain-containing protein</fullName>
    </recommendedName>
</protein>
<evidence type="ECO:0000313" key="1">
    <source>
        <dbReference type="EMBL" id="SVB90139.1"/>
    </source>
</evidence>